<evidence type="ECO:0000256" key="2">
    <source>
        <dbReference type="ARBA" id="ARBA00022723"/>
    </source>
</evidence>
<evidence type="ECO:0000256" key="1">
    <source>
        <dbReference type="ARBA" id="ARBA00001947"/>
    </source>
</evidence>
<evidence type="ECO:0000313" key="6">
    <source>
        <dbReference type="EMBL" id="SDB23230.1"/>
    </source>
</evidence>
<dbReference type="Proteomes" id="UP000199071">
    <property type="component" value="Unassembled WGS sequence"/>
</dbReference>
<dbReference type="InterPro" id="IPR055438">
    <property type="entry name" value="AstE_AspA_cat"/>
</dbReference>
<organism evidence="6 7">
    <name type="scientific">Bauldia litoralis</name>
    <dbReference type="NCBI Taxonomy" id="665467"/>
    <lineage>
        <taxon>Bacteria</taxon>
        <taxon>Pseudomonadati</taxon>
        <taxon>Pseudomonadota</taxon>
        <taxon>Alphaproteobacteria</taxon>
        <taxon>Hyphomicrobiales</taxon>
        <taxon>Kaistiaceae</taxon>
        <taxon>Bauldia</taxon>
    </lineage>
</organism>
<evidence type="ECO:0000313" key="7">
    <source>
        <dbReference type="Proteomes" id="UP000199071"/>
    </source>
</evidence>
<dbReference type="PIRSF" id="PIRSF039012">
    <property type="entry name" value="ASP"/>
    <property type="match status" value="1"/>
</dbReference>
<dbReference type="CDD" id="cd06252">
    <property type="entry name" value="M14_ASTE_ASPA-like"/>
    <property type="match status" value="1"/>
</dbReference>
<dbReference type="PANTHER" id="PTHR37326">
    <property type="entry name" value="BLL3975 PROTEIN"/>
    <property type="match status" value="1"/>
</dbReference>
<proteinExistence type="predicted"/>
<gene>
    <name evidence="6" type="ORF">SAMN02982931_01763</name>
</gene>
<dbReference type="Pfam" id="PF24827">
    <property type="entry name" value="AstE_AspA_cat"/>
    <property type="match status" value="1"/>
</dbReference>
<dbReference type="PANTHER" id="PTHR37326:SF1">
    <property type="entry name" value="BLL3975 PROTEIN"/>
    <property type="match status" value="1"/>
</dbReference>
<reference evidence="6 7" key="1">
    <citation type="submission" date="2016-10" db="EMBL/GenBank/DDBJ databases">
        <authorList>
            <person name="de Groot N.N."/>
        </authorList>
    </citation>
    <scope>NUCLEOTIDE SEQUENCE [LARGE SCALE GENOMIC DNA]</scope>
    <source>
        <strain evidence="6 7">ATCC 35022</strain>
    </source>
</reference>
<dbReference type="SUPFAM" id="SSF53187">
    <property type="entry name" value="Zn-dependent exopeptidases"/>
    <property type="match status" value="1"/>
</dbReference>
<dbReference type="EMBL" id="FMXQ01000003">
    <property type="protein sequence ID" value="SDB23230.1"/>
    <property type="molecule type" value="Genomic_DNA"/>
</dbReference>
<evidence type="ECO:0000256" key="4">
    <source>
        <dbReference type="ARBA" id="ARBA00022833"/>
    </source>
</evidence>
<dbReference type="STRING" id="665467.SAMN02982931_01763"/>
<keyword evidence="7" id="KW-1185">Reference proteome</keyword>
<dbReference type="Gene3D" id="3.40.630.10">
    <property type="entry name" value="Zn peptidases"/>
    <property type="match status" value="1"/>
</dbReference>
<dbReference type="InterPro" id="IPR053138">
    <property type="entry name" value="N-alpha-Ac-DABA_deacetylase"/>
</dbReference>
<dbReference type="GO" id="GO:0016788">
    <property type="term" value="F:hydrolase activity, acting on ester bonds"/>
    <property type="evidence" value="ECO:0007669"/>
    <property type="project" value="InterPro"/>
</dbReference>
<dbReference type="OrthoDB" id="9782876at2"/>
<name>A0A1G6BRH8_9HYPH</name>
<accession>A0A1G6BRH8</accession>
<comment type="cofactor">
    <cofactor evidence="1">
        <name>Zn(2+)</name>
        <dbReference type="ChEBI" id="CHEBI:29105"/>
    </cofactor>
</comment>
<keyword evidence="4" id="KW-0862">Zinc</keyword>
<dbReference type="InterPro" id="IPR043795">
    <property type="entry name" value="N-alpha-Ac-DABA-like"/>
</dbReference>
<dbReference type="GO" id="GO:0016811">
    <property type="term" value="F:hydrolase activity, acting on carbon-nitrogen (but not peptide) bonds, in linear amides"/>
    <property type="evidence" value="ECO:0007669"/>
    <property type="project" value="InterPro"/>
</dbReference>
<feature type="domain" description="Succinylglutamate desuccinylase/Aspartoacylase catalytic" evidence="5">
    <location>
        <begin position="47"/>
        <end position="232"/>
    </location>
</feature>
<dbReference type="GO" id="GO:0046872">
    <property type="term" value="F:metal ion binding"/>
    <property type="evidence" value="ECO:0007669"/>
    <property type="project" value="UniProtKB-KW"/>
</dbReference>
<evidence type="ECO:0000256" key="3">
    <source>
        <dbReference type="ARBA" id="ARBA00022801"/>
    </source>
</evidence>
<protein>
    <recommendedName>
        <fullName evidence="5">Succinylglutamate desuccinylase/Aspartoacylase catalytic domain-containing protein</fullName>
    </recommendedName>
</protein>
<keyword evidence="3" id="KW-0378">Hydrolase</keyword>
<dbReference type="AlphaFoldDB" id="A0A1G6BRH8"/>
<evidence type="ECO:0000259" key="5">
    <source>
        <dbReference type="Pfam" id="PF24827"/>
    </source>
</evidence>
<keyword evidence="2" id="KW-0479">Metal-binding</keyword>
<dbReference type="RefSeq" id="WP_090876039.1">
    <property type="nucleotide sequence ID" value="NZ_FMXQ01000003.1"/>
</dbReference>
<sequence>MHTGAYCDISWDDDGKQVGFIGFPYSIDRSPYYQIKVPVCRIANGEGPSVVLMAGNHGDEYEGELTLLKVTRLLEPSAIKGSVTILPATNLPAVMAARRCSPFDGGNLNRAFPGNPAGGPTQRIAHYVEHDILPRHDVLFDIHSGGTSMDHLVCALIETMPDPQRQARAVALMKAMRMPYGMVADNGADSPTSMAAALRSGCIGLSGEFGGGATVTRHTMAMTALAVDNLLLAMGITSARLLTDADADTESRMMQQGSQNLFVYAEREGWFEPAVDIGDIVAEGDTAGWLHDLERPLAEPEVLRFRAGGIVLSRRLHTHSQSGDCLMNLAQFVD</sequence>